<dbReference type="Proteomes" id="UP000663852">
    <property type="component" value="Unassembled WGS sequence"/>
</dbReference>
<evidence type="ECO:0000259" key="3">
    <source>
        <dbReference type="Pfam" id="PF02225"/>
    </source>
</evidence>
<dbReference type="Pfam" id="PF02225">
    <property type="entry name" value="PA"/>
    <property type="match status" value="1"/>
</dbReference>
<comment type="similarity">
    <text evidence="1">Belongs to the peptidase M28 family. M28B subfamily.</text>
</comment>
<evidence type="ECO:0000259" key="4">
    <source>
        <dbReference type="Pfam" id="PF04253"/>
    </source>
</evidence>
<reference evidence="6" key="1">
    <citation type="submission" date="2021-02" db="EMBL/GenBank/DDBJ databases">
        <authorList>
            <person name="Nowell W R."/>
        </authorList>
    </citation>
    <scope>NUCLEOTIDE SEQUENCE</scope>
</reference>
<proteinExistence type="inferred from homology"/>
<keyword evidence="2" id="KW-1133">Transmembrane helix</keyword>
<dbReference type="PANTHER" id="PTHR10404">
    <property type="entry name" value="N-ACETYLATED-ALPHA-LINKED ACIDIC DIPEPTIDASE"/>
    <property type="match status" value="1"/>
</dbReference>
<evidence type="ECO:0000256" key="2">
    <source>
        <dbReference type="SAM" id="Phobius"/>
    </source>
</evidence>
<sequence>MISKVFMIIAALVVAVALGVGIIIGHFAIKKTTTTVTWKYDRLTRAADPQNYQTYINSIQASNIENNLKDLTSRPHMAGLPEDRESAEVIAQRWIADGLQVTKPKYNVLLSYPDNNNPNRVTLTSDSTVIIQTAGVERVYDETQNKTVNPFLAYTPGGTVSSRRLYYGNYGQYQDLEKLASEVGKANLTESIIIMRYGRIFRGDKIKHAQQFGAIGAILYNDPADYAPLGTSPDQVYDKKWYMPPSGTQRGSTFYGNGDPLTPNYPATDYMTRLPEEGIQTLPRIPAQPIGYDEAKVILQYLSGNAVPSQWSGALSDVNYRYGGELLNSSIIEIKSHNRNEMRDTYNVIGIMQGDIEPDRYVVIGNHRYVFGLCFDKIVIAQYCRDAWSLGALDPTSGTATLLEITRVLGEMYRNGFRPRRSLMFCSWGAEEYGLIGSVEYVEEYVKVLGARVVSYLNMDIAVEGNYTIKARSAPMLFDIIVEASKMVPSAYDTPTQTVHDKWMKVNRNNKTNEPIIGNGLGSSSDFFAFNQLAGSSNVDIRYTFNPADQGNLGSYPLYHTSYEVFSMMKKFIDPDFYAHRATAQFTGVLALLLSETPVLPFNVNRYTIALREAMNSLQTSDTSVLNPLTKAIDDFDKIAQDFVARSKTMDTTNPYVIRAYNDQVLQLERAFLNPLGQGGDYAEMKHVIYAPAKTNQYAADGFPAINDAINGGNLTEINMEVAITAYFIRGAISTLKEFNKFIVASA</sequence>
<dbReference type="InterPro" id="IPR046450">
    <property type="entry name" value="PA_dom_sf"/>
</dbReference>
<comment type="caution">
    <text evidence="6">The sequence shown here is derived from an EMBL/GenBank/DDBJ whole genome shotgun (WGS) entry which is preliminary data.</text>
</comment>
<dbReference type="CDD" id="cd02121">
    <property type="entry name" value="PA_GCPII_like"/>
    <property type="match status" value="1"/>
</dbReference>
<dbReference type="Pfam" id="PF04389">
    <property type="entry name" value="Peptidase_M28"/>
    <property type="match status" value="1"/>
</dbReference>
<keyword evidence="2" id="KW-0812">Transmembrane</keyword>
<dbReference type="SUPFAM" id="SSF53187">
    <property type="entry name" value="Zn-dependent exopeptidases"/>
    <property type="match status" value="1"/>
</dbReference>
<dbReference type="Pfam" id="PF04253">
    <property type="entry name" value="TFR_dimer"/>
    <property type="match status" value="1"/>
</dbReference>
<accession>A0A813VZT7</accession>
<dbReference type="InterPro" id="IPR003137">
    <property type="entry name" value="PA_domain"/>
</dbReference>
<dbReference type="EMBL" id="CAJNOJ010000022">
    <property type="protein sequence ID" value="CAF0850405.1"/>
    <property type="molecule type" value="Genomic_DNA"/>
</dbReference>
<dbReference type="AlphaFoldDB" id="A0A813VZT7"/>
<dbReference type="GO" id="GO:0004180">
    <property type="term" value="F:carboxypeptidase activity"/>
    <property type="evidence" value="ECO:0007669"/>
    <property type="project" value="TreeGrafter"/>
</dbReference>
<keyword evidence="2" id="KW-0472">Membrane</keyword>
<feature type="domain" description="Peptidase M28" evidence="5">
    <location>
        <begin position="347"/>
        <end position="564"/>
    </location>
</feature>
<feature type="domain" description="Transferrin receptor-like dimerisation" evidence="4">
    <location>
        <begin position="626"/>
        <end position="737"/>
    </location>
</feature>
<feature type="transmembrane region" description="Helical" evidence="2">
    <location>
        <begin position="6"/>
        <end position="29"/>
    </location>
</feature>
<gene>
    <name evidence="6" type="ORF">EDS130_LOCUS7284</name>
    <name evidence="7" type="ORF">XAT740_LOCUS26886</name>
</gene>
<dbReference type="Gene3D" id="1.20.930.40">
    <property type="entry name" value="Transferrin receptor-like, dimerisation domain"/>
    <property type="match status" value="1"/>
</dbReference>
<dbReference type="InterPro" id="IPR036757">
    <property type="entry name" value="TFR-like_dimer_dom_sf"/>
</dbReference>
<keyword evidence="8" id="KW-1185">Reference proteome</keyword>
<dbReference type="EMBL" id="CAJNOR010002210">
    <property type="protein sequence ID" value="CAF1263105.1"/>
    <property type="molecule type" value="Genomic_DNA"/>
</dbReference>
<organism evidence="6 9">
    <name type="scientific">Adineta ricciae</name>
    <name type="common">Rotifer</name>
    <dbReference type="NCBI Taxonomy" id="249248"/>
    <lineage>
        <taxon>Eukaryota</taxon>
        <taxon>Metazoa</taxon>
        <taxon>Spiralia</taxon>
        <taxon>Gnathifera</taxon>
        <taxon>Rotifera</taxon>
        <taxon>Eurotatoria</taxon>
        <taxon>Bdelloidea</taxon>
        <taxon>Adinetida</taxon>
        <taxon>Adinetidae</taxon>
        <taxon>Adineta</taxon>
    </lineage>
</organism>
<evidence type="ECO:0000313" key="8">
    <source>
        <dbReference type="Proteomes" id="UP000663828"/>
    </source>
</evidence>
<dbReference type="PANTHER" id="PTHR10404:SF77">
    <property type="entry name" value="GLUTAMATE CARBOXYPEPTIDASE 2 HOMOLOG"/>
    <property type="match status" value="1"/>
</dbReference>
<protein>
    <submittedName>
        <fullName evidence="6">Uncharacterized protein</fullName>
    </submittedName>
</protein>
<evidence type="ECO:0000313" key="6">
    <source>
        <dbReference type="EMBL" id="CAF0850405.1"/>
    </source>
</evidence>
<dbReference type="SUPFAM" id="SSF47672">
    <property type="entry name" value="Transferrin receptor-like dimerisation domain"/>
    <property type="match status" value="1"/>
</dbReference>
<dbReference type="InterPro" id="IPR007365">
    <property type="entry name" value="TFR-like_dimer_dom"/>
</dbReference>
<evidence type="ECO:0000259" key="5">
    <source>
        <dbReference type="Pfam" id="PF04389"/>
    </source>
</evidence>
<dbReference type="OrthoDB" id="5841748at2759"/>
<dbReference type="InterPro" id="IPR039373">
    <property type="entry name" value="Peptidase_M28B"/>
</dbReference>
<name>A0A813VZT7_ADIRI</name>
<evidence type="ECO:0000313" key="9">
    <source>
        <dbReference type="Proteomes" id="UP000663852"/>
    </source>
</evidence>
<evidence type="ECO:0000256" key="1">
    <source>
        <dbReference type="ARBA" id="ARBA00005634"/>
    </source>
</evidence>
<evidence type="ECO:0000313" key="7">
    <source>
        <dbReference type="EMBL" id="CAF1263105.1"/>
    </source>
</evidence>
<dbReference type="InterPro" id="IPR007484">
    <property type="entry name" value="Peptidase_M28"/>
</dbReference>
<dbReference type="Gene3D" id="3.40.630.10">
    <property type="entry name" value="Zn peptidases"/>
    <property type="match status" value="1"/>
</dbReference>
<dbReference type="SUPFAM" id="SSF52025">
    <property type="entry name" value="PA domain"/>
    <property type="match status" value="1"/>
</dbReference>
<dbReference type="Gene3D" id="3.50.30.30">
    <property type="match status" value="1"/>
</dbReference>
<feature type="domain" description="PA" evidence="3">
    <location>
        <begin position="182"/>
        <end position="251"/>
    </location>
</feature>
<dbReference type="Proteomes" id="UP000663828">
    <property type="component" value="Unassembled WGS sequence"/>
</dbReference>
<dbReference type="FunFam" id="3.40.630.10:FF:000101">
    <property type="entry name" value="N-acetylated alpha-linked acidic dipeptidase like 1"/>
    <property type="match status" value="1"/>
</dbReference>